<evidence type="ECO:0000313" key="2">
    <source>
        <dbReference type="EMBL" id="KAF9789451.1"/>
    </source>
</evidence>
<protein>
    <submittedName>
        <fullName evidence="2">Uncharacterized protein</fullName>
    </submittedName>
</protein>
<feature type="region of interest" description="Disordered" evidence="1">
    <location>
        <begin position="28"/>
        <end position="68"/>
    </location>
</feature>
<dbReference type="Proteomes" id="UP000736335">
    <property type="component" value="Unassembled WGS sequence"/>
</dbReference>
<sequence>MAIVVDFLTDTLQLGNGREELAAGVWATAAKPESSKPRAGPRYSRQADTRQREHDETQTSRQLDIGEPRTRPLDYLLRSLRGDAEHLAAAQDKESERFRVGSIGHATSERTWTCVDTRPRTRFSSRSKVSWAAGSANGPDRGLDKHATRRDVFAVHVLWRNLASMVEERERRWEGASRTKDLGVVRDTHQSGATNFEMELPIVLPIVADRQR</sequence>
<dbReference type="EMBL" id="WIUZ02000003">
    <property type="protein sequence ID" value="KAF9789451.1"/>
    <property type="molecule type" value="Genomic_DNA"/>
</dbReference>
<name>A0A9P6LAK6_9AGAM</name>
<evidence type="ECO:0000313" key="3">
    <source>
        <dbReference type="Proteomes" id="UP000736335"/>
    </source>
</evidence>
<reference evidence="2" key="1">
    <citation type="journal article" date="2020" name="Nat. Commun.">
        <title>Large-scale genome sequencing of mycorrhizal fungi provides insights into the early evolution of symbiotic traits.</title>
        <authorList>
            <person name="Miyauchi S."/>
            <person name="Kiss E."/>
            <person name="Kuo A."/>
            <person name="Drula E."/>
            <person name="Kohler A."/>
            <person name="Sanchez-Garcia M."/>
            <person name="Morin E."/>
            <person name="Andreopoulos B."/>
            <person name="Barry K.W."/>
            <person name="Bonito G."/>
            <person name="Buee M."/>
            <person name="Carver A."/>
            <person name="Chen C."/>
            <person name="Cichocki N."/>
            <person name="Clum A."/>
            <person name="Culley D."/>
            <person name="Crous P.W."/>
            <person name="Fauchery L."/>
            <person name="Girlanda M."/>
            <person name="Hayes R.D."/>
            <person name="Keri Z."/>
            <person name="LaButti K."/>
            <person name="Lipzen A."/>
            <person name="Lombard V."/>
            <person name="Magnuson J."/>
            <person name="Maillard F."/>
            <person name="Murat C."/>
            <person name="Nolan M."/>
            <person name="Ohm R.A."/>
            <person name="Pangilinan J."/>
            <person name="Pereira M.F."/>
            <person name="Perotto S."/>
            <person name="Peter M."/>
            <person name="Pfister S."/>
            <person name="Riley R."/>
            <person name="Sitrit Y."/>
            <person name="Stielow J.B."/>
            <person name="Szollosi G."/>
            <person name="Zifcakova L."/>
            <person name="Stursova M."/>
            <person name="Spatafora J.W."/>
            <person name="Tedersoo L."/>
            <person name="Vaario L.M."/>
            <person name="Yamada A."/>
            <person name="Yan M."/>
            <person name="Wang P."/>
            <person name="Xu J."/>
            <person name="Bruns T."/>
            <person name="Baldrian P."/>
            <person name="Vilgalys R."/>
            <person name="Dunand C."/>
            <person name="Henrissat B."/>
            <person name="Grigoriev I.V."/>
            <person name="Hibbett D."/>
            <person name="Nagy L.G."/>
            <person name="Martin F.M."/>
        </authorList>
    </citation>
    <scope>NUCLEOTIDE SEQUENCE</scope>
    <source>
        <strain evidence="2">UH-Tt-Lm1</strain>
    </source>
</reference>
<gene>
    <name evidence="2" type="ORF">BJ322DRAFT_1018099</name>
</gene>
<dbReference type="AlphaFoldDB" id="A0A9P6LAK6"/>
<proteinExistence type="predicted"/>
<keyword evidence="3" id="KW-1185">Reference proteome</keyword>
<reference evidence="2" key="2">
    <citation type="submission" date="2020-11" db="EMBL/GenBank/DDBJ databases">
        <authorList>
            <consortium name="DOE Joint Genome Institute"/>
            <person name="Kuo A."/>
            <person name="Miyauchi S."/>
            <person name="Kiss E."/>
            <person name="Drula E."/>
            <person name="Kohler A."/>
            <person name="Sanchez-Garcia M."/>
            <person name="Andreopoulos B."/>
            <person name="Barry K.W."/>
            <person name="Bonito G."/>
            <person name="Buee M."/>
            <person name="Carver A."/>
            <person name="Chen C."/>
            <person name="Cichocki N."/>
            <person name="Clum A."/>
            <person name="Culley D."/>
            <person name="Crous P.W."/>
            <person name="Fauchery L."/>
            <person name="Girlanda M."/>
            <person name="Hayes R."/>
            <person name="Keri Z."/>
            <person name="Labutti K."/>
            <person name="Lipzen A."/>
            <person name="Lombard V."/>
            <person name="Magnuson J."/>
            <person name="Maillard F."/>
            <person name="Morin E."/>
            <person name="Murat C."/>
            <person name="Nolan M."/>
            <person name="Ohm R."/>
            <person name="Pangilinan J."/>
            <person name="Pereira M."/>
            <person name="Perotto S."/>
            <person name="Peter M."/>
            <person name="Riley R."/>
            <person name="Sitrit Y."/>
            <person name="Stielow B."/>
            <person name="Szollosi G."/>
            <person name="Zifcakova L."/>
            <person name="Stursova M."/>
            <person name="Spatafora J.W."/>
            <person name="Tedersoo L."/>
            <person name="Vaario L.-M."/>
            <person name="Yamada A."/>
            <person name="Yan M."/>
            <person name="Wang P."/>
            <person name="Xu J."/>
            <person name="Bruns T."/>
            <person name="Baldrian P."/>
            <person name="Vilgalys R."/>
            <person name="Henrissat B."/>
            <person name="Grigoriev I.V."/>
            <person name="Hibbett D."/>
            <person name="Nagy L.G."/>
            <person name="Martin F.M."/>
        </authorList>
    </citation>
    <scope>NUCLEOTIDE SEQUENCE</scope>
    <source>
        <strain evidence="2">UH-Tt-Lm1</strain>
    </source>
</reference>
<feature type="compositionally biased region" description="Basic and acidic residues" evidence="1">
    <location>
        <begin position="45"/>
        <end position="68"/>
    </location>
</feature>
<evidence type="ECO:0000256" key="1">
    <source>
        <dbReference type="SAM" id="MobiDB-lite"/>
    </source>
</evidence>
<comment type="caution">
    <text evidence="2">The sequence shown here is derived from an EMBL/GenBank/DDBJ whole genome shotgun (WGS) entry which is preliminary data.</text>
</comment>
<accession>A0A9P6LAK6</accession>
<organism evidence="2 3">
    <name type="scientific">Thelephora terrestris</name>
    <dbReference type="NCBI Taxonomy" id="56493"/>
    <lineage>
        <taxon>Eukaryota</taxon>
        <taxon>Fungi</taxon>
        <taxon>Dikarya</taxon>
        <taxon>Basidiomycota</taxon>
        <taxon>Agaricomycotina</taxon>
        <taxon>Agaricomycetes</taxon>
        <taxon>Thelephorales</taxon>
        <taxon>Thelephoraceae</taxon>
        <taxon>Thelephora</taxon>
    </lineage>
</organism>